<keyword evidence="1" id="KW-0238">DNA-binding</keyword>
<dbReference type="SMART" id="SM00530">
    <property type="entry name" value="HTH_XRE"/>
    <property type="match status" value="1"/>
</dbReference>
<evidence type="ECO:0000313" key="4">
    <source>
        <dbReference type="Proteomes" id="UP000447393"/>
    </source>
</evidence>
<dbReference type="PANTHER" id="PTHR46558:SF11">
    <property type="entry name" value="HTH-TYPE TRANSCRIPTIONAL REGULATOR XRE"/>
    <property type="match status" value="1"/>
</dbReference>
<dbReference type="Gene3D" id="1.10.260.40">
    <property type="entry name" value="lambda repressor-like DNA-binding domains"/>
    <property type="match status" value="1"/>
</dbReference>
<dbReference type="PROSITE" id="PS50943">
    <property type="entry name" value="HTH_CROC1"/>
    <property type="match status" value="1"/>
</dbReference>
<dbReference type="SUPFAM" id="SSF47413">
    <property type="entry name" value="lambda repressor-like DNA-binding domains"/>
    <property type="match status" value="1"/>
</dbReference>
<dbReference type="OrthoDB" id="72638at2"/>
<evidence type="ECO:0000259" key="2">
    <source>
        <dbReference type="PROSITE" id="PS50943"/>
    </source>
</evidence>
<dbReference type="InterPro" id="IPR010982">
    <property type="entry name" value="Lambda_DNA-bd_dom_sf"/>
</dbReference>
<dbReference type="Pfam" id="PF01381">
    <property type="entry name" value="HTH_3"/>
    <property type="match status" value="1"/>
</dbReference>
<organism evidence="3 4">
    <name type="scientific">Halobacillus litoralis</name>
    <dbReference type="NCBI Taxonomy" id="45668"/>
    <lineage>
        <taxon>Bacteria</taxon>
        <taxon>Bacillati</taxon>
        <taxon>Bacillota</taxon>
        <taxon>Bacilli</taxon>
        <taxon>Bacillales</taxon>
        <taxon>Bacillaceae</taxon>
        <taxon>Halobacillus</taxon>
    </lineage>
</organism>
<dbReference type="CDD" id="cd00093">
    <property type="entry name" value="HTH_XRE"/>
    <property type="match status" value="1"/>
</dbReference>
<feature type="domain" description="HTH cro/C1-type" evidence="2">
    <location>
        <begin position="6"/>
        <end position="60"/>
    </location>
</feature>
<evidence type="ECO:0000313" key="3">
    <source>
        <dbReference type="EMBL" id="MYL50287.1"/>
    </source>
</evidence>
<dbReference type="RefSeq" id="WP_160915609.1">
    <property type="nucleotide sequence ID" value="NZ_WMEZ01000004.1"/>
</dbReference>
<dbReference type="PANTHER" id="PTHR46558">
    <property type="entry name" value="TRACRIPTIONAL REGULATORY PROTEIN-RELATED-RELATED"/>
    <property type="match status" value="1"/>
</dbReference>
<reference evidence="3 4" key="1">
    <citation type="submission" date="2019-11" db="EMBL/GenBank/DDBJ databases">
        <title>Genome sequences of 17 halophilic strains isolated from different environments.</title>
        <authorList>
            <person name="Furrow R.E."/>
        </authorList>
    </citation>
    <scope>NUCLEOTIDE SEQUENCE [LARGE SCALE GENOMIC DNA]</scope>
    <source>
        <strain evidence="3 4">22505_10_Sand</strain>
    </source>
</reference>
<dbReference type="AlphaFoldDB" id="A0A845E3D4"/>
<name>A0A845E3D4_9BACI</name>
<gene>
    <name evidence="3" type="ORF">GLV98_12385</name>
</gene>
<evidence type="ECO:0000256" key="1">
    <source>
        <dbReference type="ARBA" id="ARBA00023125"/>
    </source>
</evidence>
<protein>
    <submittedName>
        <fullName evidence="3">Helix-turn-helix domain-containing protein</fullName>
    </submittedName>
</protein>
<sequence>MIGQRMKYLRQSKKMTQSELAEKLNITRGTYAHYEIEKRKPDYDTLQKIADFYDVSTDYLLGRTEQQTSTKNSAPFDPLQELNKIFEKYDVQDAGFWDIEKWKEMTPEDLRSLEDYFEYLYNKSKNRQHKDNKFEEVDDI</sequence>
<dbReference type="InterPro" id="IPR001387">
    <property type="entry name" value="Cro/C1-type_HTH"/>
</dbReference>
<dbReference type="GO" id="GO:0003677">
    <property type="term" value="F:DNA binding"/>
    <property type="evidence" value="ECO:0007669"/>
    <property type="project" value="UniProtKB-KW"/>
</dbReference>
<comment type="caution">
    <text evidence="3">The sequence shown here is derived from an EMBL/GenBank/DDBJ whole genome shotgun (WGS) entry which is preliminary data.</text>
</comment>
<dbReference type="Proteomes" id="UP000447393">
    <property type="component" value="Unassembled WGS sequence"/>
</dbReference>
<proteinExistence type="predicted"/>
<dbReference type="EMBL" id="WMEZ01000004">
    <property type="protein sequence ID" value="MYL50287.1"/>
    <property type="molecule type" value="Genomic_DNA"/>
</dbReference>
<accession>A0A845E3D4</accession>